<dbReference type="GO" id="GO:0005905">
    <property type="term" value="C:clathrin-coated pit"/>
    <property type="evidence" value="ECO:0007669"/>
    <property type="project" value="TreeGrafter"/>
</dbReference>
<dbReference type="EMBL" id="LR785376">
    <property type="protein sequence ID" value="CAB3248311.1"/>
    <property type="molecule type" value="mRNA"/>
</dbReference>
<feature type="domain" description="SH3" evidence="5">
    <location>
        <begin position="1"/>
        <end position="63"/>
    </location>
</feature>
<dbReference type="InterPro" id="IPR001202">
    <property type="entry name" value="WW_dom"/>
</dbReference>
<feature type="compositionally biased region" description="Basic and acidic residues" evidence="4">
    <location>
        <begin position="125"/>
        <end position="134"/>
    </location>
</feature>
<dbReference type="Gene3D" id="2.30.30.40">
    <property type="entry name" value="SH3 Domains"/>
    <property type="match status" value="1"/>
</dbReference>
<dbReference type="InterPro" id="IPR031160">
    <property type="entry name" value="F_BAR_dom"/>
</dbReference>
<evidence type="ECO:0000313" key="8">
    <source>
        <dbReference type="EMBL" id="CAB3248311.1"/>
    </source>
</evidence>
<evidence type="ECO:0000256" key="4">
    <source>
        <dbReference type="SAM" id="MobiDB-lite"/>
    </source>
</evidence>
<dbReference type="SMART" id="SM00326">
    <property type="entry name" value="SH3"/>
    <property type="match status" value="1"/>
</dbReference>
<feature type="compositionally biased region" description="Polar residues" evidence="4">
    <location>
        <begin position="176"/>
        <end position="195"/>
    </location>
</feature>
<dbReference type="GO" id="GO:0030136">
    <property type="term" value="C:clathrin-coated vesicle"/>
    <property type="evidence" value="ECO:0007669"/>
    <property type="project" value="TreeGrafter"/>
</dbReference>
<dbReference type="Gene3D" id="2.20.70.10">
    <property type="match status" value="1"/>
</dbReference>
<gene>
    <name evidence="8" type="primary">Gas7</name>
</gene>
<dbReference type="CDD" id="cd00201">
    <property type="entry name" value="WW"/>
    <property type="match status" value="1"/>
</dbReference>
<feature type="domain" description="WW" evidence="6">
    <location>
        <begin position="68"/>
        <end position="101"/>
    </location>
</feature>
<feature type="domain" description="F-BAR" evidence="7">
    <location>
        <begin position="226"/>
        <end position="477"/>
    </location>
</feature>
<dbReference type="GO" id="GO:0048812">
    <property type="term" value="P:neuron projection morphogenesis"/>
    <property type="evidence" value="ECO:0007669"/>
    <property type="project" value="TreeGrafter"/>
</dbReference>
<dbReference type="PROSITE" id="PS50002">
    <property type="entry name" value="SH3"/>
    <property type="match status" value="1"/>
</dbReference>
<dbReference type="SUPFAM" id="SSF103657">
    <property type="entry name" value="BAR/IMD domain-like"/>
    <property type="match status" value="1"/>
</dbReference>
<keyword evidence="3" id="KW-0175">Coiled coil</keyword>
<name>A0A6F9DE33_9ASCI</name>
<evidence type="ECO:0000256" key="1">
    <source>
        <dbReference type="ARBA" id="ARBA00022443"/>
    </source>
</evidence>
<dbReference type="SMART" id="SM00055">
    <property type="entry name" value="FCH"/>
    <property type="match status" value="1"/>
</dbReference>
<evidence type="ECO:0000256" key="2">
    <source>
        <dbReference type="PROSITE-ProRule" id="PRU00192"/>
    </source>
</evidence>
<dbReference type="PRINTS" id="PR00452">
    <property type="entry name" value="SH3DOMAIN"/>
</dbReference>
<dbReference type="PANTHER" id="PTHR23065:SF57">
    <property type="entry name" value="GROWTH ARREST-SPECIFIC PROTEIN 7"/>
    <property type="match status" value="1"/>
</dbReference>
<keyword evidence="1 2" id="KW-0728">SH3 domain</keyword>
<dbReference type="GO" id="GO:0072583">
    <property type="term" value="P:clathrin-dependent endocytosis"/>
    <property type="evidence" value="ECO:0007669"/>
    <property type="project" value="TreeGrafter"/>
</dbReference>
<evidence type="ECO:0000259" key="6">
    <source>
        <dbReference type="PROSITE" id="PS50020"/>
    </source>
</evidence>
<dbReference type="Pfam" id="PF00397">
    <property type="entry name" value="WW"/>
    <property type="match status" value="1"/>
</dbReference>
<dbReference type="InterPro" id="IPR036020">
    <property type="entry name" value="WW_dom_sf"/>
</dbReference>
<dbReference type="Pfam" id="PF00611">
    <property type="entry name" value="FCH"/>
    <property type="match status" value="1"/>
</dbReference>
<dbReference type="SMART" id="SM00456">
    <property type="entry name" value="WW"/>
    <property type="match status" value="1"/>
</dbReference>
<protein>
    <submittedName>
        <fullName evidence="8">Growth arrest-specific protein 7</fullName>
    </submittedName>
</protein>
<dbReference type="PANTHER" id="PTHR23065">
    <property type="entry name" value="PROLINE-SERINE-THREONINE PHOSPHATASE INTERACTING PROTEIN 1"/>
    <property type="match status" value="1"/>
</dbReference>
<dbReference type="PROSITE" id="PS01159">
    <property type="entry name" value="WW_DOMAIN_1"/>
    <property type="match status" value="1"/>
</dbReference>
<dbReference type="InterPro" id="IPR036028">
    <property type="entry name" value="SH3-like_dom_sf"/>
</dbReference>
<dbReference type="Pfam" id="PF07653">
    <property type="entry name" value="SH3_2"/>
    <property type="match status" value="1"/>
</dbReference>
<evidence type="ECO:0000259" key="7">
    <source>
        <dbReference type="PROSITE" id="PS51741"/>
    </source>
</evidence>
<proteinExistence type="evidence at transcript level"/>
<accession>A0A6F9DE33</accession>
<dbReference type="Gene3D" id="1.20.1270.60">
    <property type="entry name" value="Arfaptin homology (AH) domain/BAR domain"/>
    <property type="match status" value="1"/>
</dbReference>
<dbReference type="InterPro" id="IPR001060">
    <property type="entry name" value="FCH_dom"/>
</dbReference>
<dbReference type="PROSITE" id="PS51741">
    <property type="entry name" value="F_BAR"/>
    <property type="match status" value="1"/>
</dbReference>
<evidence type="ECO:0000256" key="3">
    <source>
        <dbReference type="PROSITE-ProRule" id="PRU01077"/>
    </source>
</evidence>
<dbReference type="InterPro" id="IPR027267">
    <property type="entry name" value="AH/BAR_dom_sf"/>
</dbReference>
<dbReference type="InterPro" id="IPR001452">
    <property type="entry name" value="SH3_domain"/>
</dbReference>
<dbReference type="SUPFAM" id="SSF50044">
    <property type="entry name" value="SH3-domain"/>
    <property type="match status" value="1"/>
</dbReference>
<feature type="region of interest" description="Disordered" evidence="4">
    <location>
        <begin position="95"/>
        <end position="205"/>
    </location>
</feature>
<dbReference type="AlphaFoldDB" id="A0A6F9DE33"/>
<organism evidence="8">
    <name type="scientific">Phallusia mammillata</name>
    <dbReference type="NCBI Taxonomy" id="59560"/>
    <lineage>
        <taxon>Eukaryota</taxon>
        <taxon>Metazoa</taxon>
        <taxon>Chordata</taxon>
        <taxon>Tunicata</taxon>
        <taxon>Ascidiacea</taxon>
        <taxon>Phlebobranchia</taxon>
        <taxon>Ascidiidae</taxon>
        <taxon>Phallusia</taxon>
    </lineage>
</organism>
<evidence type="ECO:0000259" key="5">
    <source>
        <dbReference type="PROSITE" id="PS50002"/>
    </source>
</evidence>
<dbReference type="GO" id="GO:0048268">
    <property type="term" value="P:clathrin coat assembly"/>
    <property type="evidence" value="ECO:0007669"/>
    <property type="project" value="TreeGrafter"/>
</dbReference>
<dbReference type="GO" id="GO:0005886">
    <property type="term" value="C:plasma membrane"/>
    <property type="evidence" value="ECO:0007669"/>
    <property type="project" value="TreeGrafter"/>
</dbReference>
<dbReference type="PROSITE" id="PS50020">
    <property type="entry name" value="WW_DOMAIN_2"/>
    <property type="match status" value="1"/>
</dbReference>
<reference evidence="8" key="1">
    <citation type="submission" date="2020-04" db="EMBL/GenBank/DDBJ databases">
        <authorList>
            <person name="Neveu A P."/>
        </authorList>
    </citation>
    <scope>NUCLEOTIDE SEQUENCE</scope>
    <source>
        <tissue evidence="8">Whole embryo</tissue>
    </source>
</reference>
<feature type="compositionally biased region" description="Polar residues" evidence="4">
    <location>
        <begin position="140"/>
        <end position="168"/>
    </location>
</feature>
<sequence length="497" mass="55772">MAEGICKTLYSYNGAGGGEITTLTFDAGEAIQILYSGDEGWWEGEINGRRGWFPASYVTKVQESEVSSTTSDEWNEVKTPTGEIYYVNTRTNKSSWELPDGISSGDEATKPNATGPPGLTLELTPDYKDSKENIKPNSKPILSSSEPTTPQQNKLTIQLTAQSNSQPTTPMPKSPSPNLSSPRPTTPNTPQSNGHSPKPQIRIHNGISYPTDKEAKEQSLLQPGKFSYCDYFWSDRVENHSFQSGFYVLYQKMLAGKQMCKEMSDLFKAREALEVQYAKGLTSIANSMHAAQEGGTLGETWKQVKEAALQEAKLHQEFANKLRSEVERPLQDQKEEAKKDLKKLSAGMSDIRKQVHIKYQGAERAKQLLLERGRDLEMKMNSPKHTKEDVNKAKKKSIKQAEELTHAVEAYNQTRQHWFEEMVTSSLVLERHEVARIESVKSVLAHYAKLLQDSATKRHQTCDVIVQHLAITDADKDRELWVRKNATGKVKPVDLVV</sequence>
<dbReference type="SUPFAM" id="SSF51045">
    <property type="entry name" value="WW domain"/>
    <property type="match status" value="1"/>
</dbReference>